<dbReference type="GO" id="GO:0006355">
    <property type="term" value="P:regulation of DNA-templated transcription"/>
    <property type="evidence" value="ECO:0007669"/>
    <property type="project" value="InterPro"/>
</dbReference>
<evidence type="ECO:0000259" key="9">
    <source>
        <dbReference type="PROSITE" id="PS51755"/>
    </source>
</evidence>
<dbReference type="Pfam" id="PF00486">
    <property type="entry name" value="Trans_reg_C"/>
    <property type="match status" value="1"/>
</dbReference>
<keyword evidence="1 6" id="KW-0597">Phosphoprotein</keyword>
<dbReference type="Proteomes" id="UP000199639">
    <property type="component" value="Unassembled WGS sequence"/>
</dbReference>
<dbReference type="PROSITE" id="PS51755">
    <property type="entry name" value="OMPR_PHOB"/>
    <property type="match status" value="1"/>
</dbReference>
<dbReference type="Gene3D" id="1.10.10.10">
    <property type="entry name" value="Winged helix-like DNA-binding domain superfamily/Winged helix DNA-binding domain"/>
    <property type="match status" value="1"/>
</dbReference>
<dbReference type="InterPro" id="IPR036388">
    <property type="entry name" value="WH-like_DNA-bd_sf"/>
</dbReference>
<gene>
    <name evidence="11" type="ORF">E3O21_09865</name>
    <name evidence="10" type="ORF">SAMN05216368_10544</name>
</gene>
<reference evidence="10 12" key="1">
    <citation type="submission" date="2016-10" db="EMBL/GenBank/DDBJ databases">
        <authorList>
            <person name="Varghese N."/>
            <person name="Submissions S."/>
        </authorList>
    </citation>
    <scope>NUCLEOTIDE SEQUENCE [LARGE SCALE GENOMIC DNA]</scope>
    <source>
        <strain evidence="10 12">CGMCC 1.11215</strain>
    </source>
</reference>
<dbReference type="Proteomes" id="UP000298252">
    <property type="component" value="Unassembled WGS sequence"/>
</dbReference>
<evidence type="ECO:0000313" key="13">
    <source>
        <dbReference type="Proteomes" id="UP000298252"/>
    </source>
</evidence>
<dbReference type="CDD" id="cd17574">
    <property type="entry name" value="REC_OmpR"/>
    <property type="match status" value="1"/>
</dbReference>
<evidence type="ECO:0000259" key="8">
    <source>
        <dbReference type="PROSITE" id="PS50110"/>
    </source>
</evidence>
<dbReference type="GO" id="GO:0032993">
    <property type="term" value="C:protein-DNA complex"/>
    <property type="evidence" value="ECO:0007669"/>
    <property type="project" value="TreeGrafter"/>
</dbReference>
<dbReference type="SMART" id="SM00862">
    <property type="entry name" value="Trans_reg_C"/>
    <property type="match status" value="1"/>
</dbReference>
<dbReference type="SMART" id="SM00448">
    <property type="entry name" value="REC"/>
    <property type="match status" value="1"/>
</dbReference>
<dbReference type="Gene3D" id="3.40.50.2300">
    <property type="match status" value="1"/>
</dbReference>
<keyword evidence="3" id="KW-0805">Transcription regulation</keyword>
<dbReference type="SUPFAM" id="SSF46894">
    <property type="entry name" value="C-terminal effector domain of the bipartite response regulators"/>
    <property type="match status" value="1"/>
</dbReference>
<dbReference type="CDD" id="cd00383">
    <property type="entry name" value="trans_reg_C"/>
    <property type="match status" value="1"/>
</dbReference>
<evidence type="ECO:0000256" key="2">
    <source>
        <dbReference type="ARBA" id="ARBA00023012"/>
    </source>
</evidence>
<dbReference type="PANTHER" id="PTHR48111">
    <property type="entry name" value="REGULATOR OF RPOS"/>
    <property type="match status" value="1"/>
</dbReference>
<organism evidence="10 12">
    <name type="scientific">Cryobacterium flavum</name>
    <dbReference type="NCBI Taxonomy" id="1424659"/>
    <lineage>
        <taxon>Bacteria</taxon>
        <taxon>Bacillati</taxon>
        <taxon>Actinomycetota</taxon>
        <taxon>Actinomycetes</taxon>
        <taxon>Micrococcales</taxon>
        <taxon>Microbacteriaceae</taxon>
        <taxon>Cryobacterium</taxon>
    </lineage>
</organism>
<dbReference type="GO" id="GO:0000156">
    <property type="term" value="F:phosphorelay response regulator activity"/>
    <property type="evidence" value="ECO:0007669"/>
    <property type="project" value="TreeGrafter"/>
</dbReference>
<keyword evidence="13" id="KW-1185">Reference proteome</keyword>
<dbReference type="RefSeq" id="WP_092340256.1">
    <property type="nucleotide sequence ID" value="NZ_FNIB01000005.1"/>
</dbReference>
<accession>A0A4R8V6G2</accession>
<evidence type="ECO:0000256" key="3">
    <source>
        <dbReference type="ARBA" id="ARBA00023015"/>
    </source>
</evidence>
<proteinExistence type="predicted"/>
<dbReference type="InterPro" id="IPR001867">
    <property type="entry name" value="OmpR/PhoB-type_DNA-bd"/>
</dbReference>
<dbReference type="PANTHER" id="PTHR48111:SF1">
    <property type="entry name" value="TWO-COMPONENT RESPONSE REGULATOR ORR33"/>
    <property type="match status" value="1"/>
</dbReference>
<dbReference type="Gene3D" id="6.10.250.690">
    <property type="match status" value="1"/>
</dbReference>
<dbReference type="InterPro" id="IPR011006">
    <property type="entry name" value="CheY-like_superfamily"/>
</dbReference>
<dbReference type="InterPro" id="IPR039420">
    <property type="entry name" value="WalR-like"/>
</dbReference>
<dbReference type="GO" id="GO:0005829">
    <property type="term" value="C:cytosol"/>
    <property type="evidence" value="ECO:0007669"/>
    <property type="project" value="TreeGrafter"/>
</dbReference>
<dbReference type="SUPFAM" id="SSF52172">
    <property type="entry name" value="CheY-like"/>
    <property type="match status" value="1"/>
</dbReference>
<keyword evidence="2" id="KW-0902">Two-component regulatory system</keyword>
<evidence type="ECO:0000256" key="4">
    <source>
        <dbReference type="ARBA" id="ARBA00023125"/>
    </source>
</evidence>
<feature type="domain" description="OmpR/PhoB-type" evidence="9">
    <location>
        <begin position="145"/>
        <end position="246"/>
    </location>
</feature>
<evidence type="ECO:0000256" key="6">
    <source>
        <dbReference type="PROSITE-ProRule" id="PRU00169"/>
    </source>
</evidence>
<dbReference type="Pfam" id="PF00072">
    <property type="entry name" value="Response_reg"/>
    <property type="match status" value="1"/>
</dbReference>
<evidence type="ECO:0000313" key="10">
    <source>
        <dbReference type="EMBL" id="SDN36447.1"/>
    </source>
</evidence>
<feature type="modified residue" description="4-aspartylphosphate" evidence="6">
    <location>
        <position position="55"/>
    </location>
</feature>
<dbReference type="PROSITE" id="PS50110">
    <property type="entry name" value="RESPONSE_REGULATORY"/>
    <property type="match status" value="1"/>
</dbReference>
<evidence type="ECO:0000313" key="12">
    <source>
        <dbReference type="Proteomes" id="UP000199639"/>
    </source>
</evidence>
<feature type="DNA-binding region" description="OmpR/PhoB-type" evidence="7">
    <location>
        <begin position="145"/>
        <end position="246"/>
    </location>
</feature>
<feature type="domain" description="Response regulatory" evidence="8">
    <location>
        <begin position="6"/>
        <end position="119"/>
    </location>
</feature>
<evidence type="ECO:0000256" key="7">
    <source>
        <dbReference type="PROSITE-ProRule" id="PRU01091"/>
    </source>
</evidence>
<dbReference type="EMBL" id="SOFD01000025">
    <property type="protein sequence ID" value="TFB77189.1"/>
    <property type="molecule type" value="Genomic_DNA"/>
</dbReference>
<name>A0A4R8V6G2_9MICO</name>
<reference evidence="11 13" key="2">
    <citation type="submission" date="2019-03" db="EMBL/GenBank/DDBJ databases">
        <title>Genomics of glacier-inhabiting Cryobacterium strains.</title>
        <authorList>
            <person name="Liu Q."/>
            <person name="Xin Y.-H."/>
        </authorList>
    </citation>
    <scope>NUCLEOTIDE SEQUENCE [LARGE SCALE GENOMIC DNA]</scope>
    <source>
        <strain evidence="11 13">Hh8</strain>
    </source>
</reference>
<dbReference type="InterPro" id="IPR001789">
    <property type="entry name" value="Sig_transdc_resp-reg_receiver"/>
</dbReference>
<sequence length="249" mass="26910">MSTDRIAVVIEDDADVGEVIEAILIQAGFDVKLASTGAEGIEFVRVHAPTLTTLDVNMPGMDGFETLKRIRQITASSIIMISACFDEIDVVRGLSAGADDFVAKPFRIGELRARIDAVLRRAATVAGLGPADPTPFENSPGLESSGWLHHDGLRLDKARRIVEVDGASVVLTRSEFDLLAQLLQPADQVHSKANLILEVRSDSYASGFLTHSDKRALEVHVANLRKKIGPADRIETVRGVGYRLADGPF</sequence>
<dbReference type="GO" id="GO:0000976">
    <property type="term" value="F:transcription cis-regulatory region binding"/>
    <property type="evidence" value="ECO:0007669"/>
    <property type="project" value="TreeGrafter"/>
</dbReference>
<protein>
    <submittedName>
        <fullName evidence="10">DNA-binding response regulator, OmpR family, contains REC and winged-helix (WHTH) domain</fullName>
    </submittedName>
    <submittedName>
        <fullName evidence="11">Response regulator transcription factor</fullName>
    </submittedName>
</protein>
<dbReference type="InterPro" id="IPR016032">
    <property type="entry name" value="Sig_transdc_resp-reg_C-effctor"/>
</dbReference>
<keyword evidence="5" id="KW-0804">Transcription</keyword>
<evidence type="ECO:0000256" key="1">
    <source>
        <dbReference type="ARBA" id="ARBA00022553"/>
    </source>
</evidence>
<dbReference type="EMBL" id="FNIB01000005">
    <property type="protein sequence ID" value="SDN36447.1"/>
    <property type="molecule type" value="Genomic_DNA"/>
</dbReference>
<evidence type="ECO:0000256" key="5">
    <source>
        <dbReference type="ARBA" id="ARBA00023163"/>
    </source>
</evidence>
<dbReference type="STRING" id="1424659.SAMN05216368_10544"/>
<evidence type="ECO:0000313" key="11">
    <source>
        <dbReference type="EMBL" id="TFB77189.1"/>
    </source>
</evidence>
<dbReference type="AlphaFoldDB" id="A0A4R8V6G2"/>
<keyword evidence="4 7" id="KW-0238">DNA-binding</keyword>